<gene>
    <name evidence="3" type="ORF">JW984_10650</name>
</gene>
<name>A0A9D8KH00_9DELT</name>
<comment type="caution">
    <text evidence="3">The sequence shown here is derived from an EMBL/GenBank/DDBJ whole genome shotgun (WGS) entry which is preliminary data.</text>
</comment>
<dbReference type="AlphaFoldDB" id="A0A9D8KH00"/>
<dbReference type="PROSITE" id="PS51257">
    <property type="entry name" value="PROKAR_LIPOPROTEIN"/>
    <property type="match status" value="1"/>
</dbReference>
<dbReference type="Proteomes" id="UP000809273">
    <property type="component" value="Unassembled WGS sequence"/>
</dbReference>
<feature type="region of interest" description="Disordered" evidence="1">
    <location>
        <begin position="107"/>
        <end position="148"/>
    </location>
</feature>
<evidence type="ECO:0000313" key="3">
    <source>
        <dbReference type="EMBL" id="MBN1573641.1"/>
    </source>
</evidence>
<keyword evidence="2" id="KW-0472">Membrane</keyword>
<protein>
    <recommendedName>
        <fullName evidence="5">Glycine zipper domain-containing protein</fullName>
    </recommendedName>
</protein>
<dbReference type="EMBL" id="JAFGIX010000054">
    <property type="protein sequence ID" value="MBN1573641.1"/>
    <property type="molecule type" value="Genomic_DNA"/>
</dbReference>
<proteinExistence type="predicted"/>
<feature type="transmembrane region" description="Helical" evidence="2">
    <location>
        <begin position="77"/>
        <end position="96"/>
    </location>
</feature>
<reference evidence="3" key="1">
    <citation type="journal article" date="2021" name="Environ. Microbiol.">
        <title>Genomic characterization of three novel Desulfobacterota classes expand the metabolic and phylogenetic diversity of the phylum.</title>
        <authorList>
            <person name="Murphy C.L."/>
            <person name="Biggerstaff J."/>
            <person name="Eichhorn A."/>
            <person name="Ewing E."/>
            <person name="Shahan R."/>
            <person name="Soriano D."/>
            <person name="Stewart S."/>
            <person name="VanMol K."/>
            <person name="Walker R."/>
            <person name="Walters P."/>
            <person name="Elshahed M.S."/>
            <person name="Youssef N.H."/>
        </authorList>
    </citation>
    <scope>NUCLEOTIDE SEQUENCE</scope>
    <source>
        <strain evidence="3">Zod_Metabat.24</strain>
    </source>
</reference>
<sequence length="148" mass="15564">MNIERIKTVRGGTRGIKRIKTGVAALAIVFFVFGCAYGYGSGMGGYVGPNALWGALYGASIGAAIGSSSGHTTEGALYGALAGYILGGGLGFGAGMNNYNNQNRYYGNNTQNNPFYPNENPQDKEKYGPYDTNPTPDKNSGTGINYSY</sequence>
<keyword evidence="2" id="KW-0812">Transmembrane</keyword>
<reference evidence="3" key="2">
    <citation type="submission" date="2021-01" db="EMBL/GenBank/DDBJ databases">
        <authorList>
            <person name="Hahn C.R."/>
            <person name="Youssef N.H."/>
            <person name="Elshahed M."/>
        </authorList>
    </citation>
    <scope>NUCLEOTIDE SEQUENCE</scope>
    <source>
        <strain evidence="3">Zod_Metabat.24</strain>
    </source>
</reference>
<evidence type="ECO:0000256" key="2">
    <source>
        <dbReference type="SAM" id="Phobius"/>
    </source>
</evidence>
<feature type="transmembrane region" description="Helical" evidence="2">
    <location>
        <begin position="21"/>
        <end position="40"/>
    </location>
</feature>
<evidence type="ECO:0000256" key="1">
    <source>
        <dbReference type="SAM" id="MobiDB-lite"/>
    </source>
</evidence>
<feature type="compositionally biased region" description="Polar residues" evidence="1">
    <location>
        <begin position="132"/>
        <end position="148"/>
    </location>
</feature>
<keyword evidence="2" id="KW-1133">Transmembrane helix</keyword>
<evidence type="ECO:0008006" key="5">
    <source>
        <dbReference type="Google" id="ProtNLM"/>
    </source>
</evidence>
<organism evidence="3 4">
    <name type="scientific">Candidatus Zymogenus saltonus</name>
    <dbReference type="NCBI Taxonomy" id="2844893"/>
    <lineage>
        <taxon>Bacteria</taxon>
        <taxon>Deltaproteobacteria</taxon>
        <taxon>Candidatus Zymogenia</taxon>
        <taxon>Candidatus Zymogeniales</taxon>
        <taxon>Candidatus Zymogenaceae</taxon>
        <taxon>Candidatus Zymogenus</taxon>
    </lineage>
</organism>
<evidence type="ECO:0000313" key="4">
    <source>
        <dbReference type="Proteomes" id="UP000809273"/>
    </source>
</evidence>
<accession>A0A9D8KH00</accession>